<protein>
    <submittedName>
        <fullName evidence="2">Uncharacterized protein</fullName>
    </submittedName>
</protein>
<dbReference type="EMBL" id="JACMSC010000015">
    <property type="protein sequence ID" value="KAG6485716.1"/>
    <property type="molecule type" value="Genomic_DNA"/>
</dbReference>
<evidence type="ECO:0000313" key="3">
    <source>
        <dbReference type="Proteomes" id="UP000734854"/>
    </source>
</evidence>
<dbReference type="AlphaFoldDB" id="A0A8J5FDS3"/>
<evidence type="ECO:0000256" key="1">
    <source>
        <dbReference type="SAM" id="Coils"/>
    </source>
</evidence>
<dbReference type="Proteomes" id="UP000734854">
    <property type="component" value="Unassembled WGS sequence"/>
</dbReference>
<name>A0A8J5FDS3_ZINOF</name>
<keyword evidence="1" id="KW-0175">Coiled coil</keyword>
<organism evidence="2 3">
    <name type="scientific">Zingiber officinale</name>
    <name type="common">Ginger</name>
    <name type="synonym">Amomum zingiber</name>
    <dbReference type="NCBI Taxonomy" id="94328"/>
    <lineage>
        <taxon>Eukaryota</taxon>
        <taxon>Viridiplantae</taxon>
        <taxon>Streptophyta</taxon>
        <taxon>Embryophyta</taxon>
        <taxon>Tracheophyta</taxon>
        <taxon>Spermatophyta</taxon>
        <taxon>Magnoliopsida</taxon>
        <taxon>Liliopsida</taxon>
        <taxon>Zingiberales</taxon>
        <taxon>Zingiberaceae</taxon>
        <taxon>Zingiber</taxon>
    </lineage>
</organism>
<gene>
    <name evidence="2" type="ORF">ZIOFF_054281</name>
</gene>
<proteinExistence type="predicted"/>
<feature type="coiled-coil region" evidence="1">
    <location>
        <begin position="29"/>
        <end position="115"/>
    </location>
</feature>
<keyword evidence="3" id="KW-1185">Reference proteome</keyword>
<comment type="caution">
    <text evidence="2">The sequence shown here is derived from an EMBL/GenBank/DDBJ whole genome shotgun (WGS) entry which is preliminary data.</text>
</comment>
<dbReference type="PANTHER" id="PTHR34360:SF2">
    <property type="entry name" value="MYOSIN HEAVY CHAIN-LIKE PROTEIN"/>
    <property type="match status" value="1"/>
</dbReference>
<reference evidence="2 3" key="1">
    <citation type="submission" date="2020-08" db="EMBL/GenBank/DDBJ databases">
        <title>Plant Genome Project.</title>
        <authorList>
            <person name="Zhang R.-G."/>
        </authorList>
    </citation>
    <scope>NUCLEOTIDE SEQUENCE [LARGE SCALE GENOMIC DNA]</scope>
    <source>
        <tissue evidence="2">Rhizome</tissue>
    </source>
</reference>
<sequence length="260" mass="30342">MEDLRLKTARLEFILEDSTKALSSTTFHLEQRDKLLEEMEKKVRLMENAIYEVKGSSSDSLDTEDRVRALEKEIQLLFEQSMMNTDSIRSLESHADEAKEKMETAASEVQKLENIVTEQWIQIRQLEQAFQSTKMTTKKVLKRNRQKEEHKNQIPFKETVSKAFQFIRSTGHHASEVILADSFFLRASFSKSAIPEAYKQLKLQDSIRHDLKMNEFTADLGNDFVVFYLVYSRYDDGHSSSNYLDCIFMVLQLLDTVFNK</sequence>
<dbReference type="PANTHER" id="PTHR34360">
    <property type="entry name" value="OS08G0519400 PROTEIN"/>
    <property type="match status" value="1"/>
</dbReference>
<accession>A0A8J5FDS3</accession>
<evidence type="ECO:0000313" key="2">
    <source>
        <dbReference type="EMBL" id="KAG6485716.1"/>
    </source>
</evidence>